<dbReference type="EMBL" id="CP112998">
    <property type="protein sequence ID" value="WAC12670.1"/>
    <property type="molecule type" value="Genomic_DNA"/>
</dbReference>
<evidence type="ECO:0000313" key="3">
    <source>
        <dbReference type="Proteomes" id="UP001164653"/>
    </source>
</evidence>
<dbReference type="Proteomes" id="UP001164653">
    <property type="component" value="Chromosome"/>
</dbReference>
<evidence type="ECO:0008006" key="4">
    <source>
        <dbReference type="Google" id="ProtNLM"/>
    </source>
</evidence>
<dbReference type="RefSeq" id="WP_244823370.1">
    <property type="nucleotide sequence ID" value="NZ_CP112998.1"/>
</dbReference>
<feature type="chain" id="PRO_5039657295" description="DUF4595 domain-containing protein" evidence="1">
    <location>
        <begin position="22"/>
        <end position="291"/>
    </location>
</feature>
<dbReference type="AlphaFoldDB" id="A0A9E8N9W2"/>
<gene>
    <name evidence="2" type="ORF">ON006_01635</name>
</gene>
<accession>A0A9E8N9W2</accession>
<protein>
    <recommendedName>
        <fullName evidence="4">DUF4595 domain-containing protein</fullName>
    </recommendedName>
</protein>
<sequence>MKKTFLSKWALGLILSVTVIACVDHEPGPDKLRVKTLTRILPDAPNVSIVSTLTYDPQGRIASMFTNQVPENPGGPTETSTYLYGGDGKLSQMDRTLSGGGSERYVYTNDGWGKVTKIKYTGAPDNFYDFILNYDVTGSLLLSTKRSFGISGVQYDQVNALTFGMDNVSSVMSTTTLVRNTTNTSMVTTDFGYDDHTNPFYGVFLIPAPVKIATPSSGSFNHYTYYGGVDNLLHLSKNNPTSANVKGASQTLYNYTYNAEGLPTKRETWVKITLELPAVLQETLLYGYETY</sequence>
<evidence type="ECO:0000256" key="1">
    <source>
        <dbReference type="SAM" id="SignalP"/>
    </source>
</evidence>
<reference evidence="2" key="1">
    <citation type="submission" date="2022-11" db="EMBL/GenBank/DDBJ databases">
        <title>Dyadobacter pollutisoli sp. nov., isolated from plastic dumped soil.</title>
        <authorList>
            <person name="Kim J.M."/>
            <person name="Kim K.R."/>
            <person name="Lee J.K."/>
            <person name="Hao L."/>
            <person name="Jeon C.O."/>
        </authorList>
    </citation>
    <scope>NUCLEOTIDE SEQUENCE</scope>
    <source>
        <strain evidence="2">U1</strain>
    </source>
</reference>
<proteinExistence type="predicted"/>
<keyword evidence="1" id="KW-0732">Signal</keyword>
<dbReference type="KEGG" id="dpf:ON006_01635"/>
<keyword evidence="3" id="KW-1185">Reference proteome</keyword>
<feature type="signal peptide" evidence="1">
    <location>
        <begin position="1"/>
        <end position="21"/>
    </location>
</feature>
<dbReference type="PROSITE" id="PS51257">
    <property type="entry name" value="PROKAR_LIPOPROTEIN"/>
    <property type="match status" value="1"/>
</dbReference>
<evidence type="ECO:0000313" key="2">
    <source>
        <dbReference type="EMBL" id="WAC12670.1"/>
    </source>
</evidence>
<name>A0A9E8N9W2_9BACT</name>
<organism evidence="2 3">
    <name type="scientific">Dyadobacter pollutisoli</name>
    <dbReference type="NCBI Taxonomy" id="2910158"/>
    <lineage>
        <taxon>Bacteria</taxon>
        <taxon>Pseudomonadati</taxon>
        <taxon>Bacteroidota</taxon>
        <taxon>Cytophagia</taxon>
        <taxon>Cytophagales</taxon>
        <taxon>Spirosomataceae</taxon>
        <taxon>Dyadobacter</taxon>
    </lineage>
</organism>